<comment type="caution">
    <text evidence="1">The sequence shown here is derived from an EMBL/GenBank/DDBJ whole genome shotgun (WGS) entry which is preliminary data.</text>
</comment>
<evidence type="ECO:0000313" key="1">
    <source>
        <dbReference type="EMBL" id="KXU18999.1"/>
    </source>
</evidence>
<proteinExistence type="predicted"/>
<evidence type="ECO:0000313" key="2">
    <source>
        <dbReference type="Proteomes" id="UP000070339"/>
    </source>
</evidence>
<sequence>MNDGYQLQAVVSPPAIPVPTQASVNDLDVSLSVVKNS</sequence>
<dbReference type="Proteomes" id="UP000070339">
    <property type="component" value="Unassembled WGS sequence"/>
</dbReference>
<gene>
    <name evidence="1" type="ORF">WM41_0532</name>
</gene>
<dbReference type="EMBL" id="LTEB01000014">
    <property type="protein sequence ID" value="KXU18999.1"/>
    <property type="molecule type" value="Genomic_DNA"/>
</dbReference>
<accession>A0ABR5VBI1</accession>
<reference evidence="1 2" key="1">
    <citation type="journal article" date="2016" name="Int. J. Syst. Evol. Microbiol.">
        <title>Resolving the Complexity of Human Skin Metagenomes Using Single-Molecule Sequencing.</title>
        <authorList>
            <consortium name="NISC Comparative Sequencing Program"/>
            <person name="Tsai Y.C."/>
            <person name="Conlan S."/>
            <person name="Deming C."/>
            <person name="Segre J.A."/>
            <person name="Kong H.H."/>
            <person name="Korlach J."/>
            <person name="Oh J."/>
        </authorList>
    </citation>
    <scope>NUCLEOTIDE SEQUENCE [LARGE SCALE GENOMIC DNA]</scope>
    <source>
        <strain evidence="1 2">1B08</strain>
    </source>
</reference>
<name>A0ABR5VBI1_9CORY</name>
<keyword evidence="2" id="KW-1185">Reference proteome</keyword>
<protein>
    <submittedName>
        <fullName evidence="1">Uncharacterized protein</fullName>
    </submittedName>
</protein>
<organism evidence="1 2">
    <name type="scientific">Corynebacterium simulans</name>
    <dbReference type="NCBI Taxonomy" id="146827"/>
    <lineage>
        <taxon>Bacteria</taxon>
        <taxon>Bacillati</taxon>
        <taxon>Actinomycetota</taxon>
        <taxon>Actinomycetes</taxon>
        <taxon>Mycobacteriales</taxon>
        <taxon>Corynebacteriaceae</taxon>
        <taxon>Corynebacterium</taxon>
    </lineage>
</organism>